<dbReference type="GeneID" id="95430955"/>
<dbReference type="InterPro" id="IPR025438">
    <property type="entry name" value="DUF4180"/>
</dbReference>
<dbReference type="STRING" id="525373.HMPREF0766_13842"/>
<reference evidence="2" key="1">
    <citation type="submission" date="2010-07" db="EMBL/GenBank/DDBJ databases">
        <authorList>
            <person name="Muzny D."/>
            <person name="Qin X."/>
            <person name="Buhay C."/>
            <person name="Dugan-Rocha S."/>
            <person name="Ding Y."/>
            <person name="Chen G."/>
            <person name="Hawes A."/>
            <person name="Holder M."/>
            <person name="Jhangiani S."/>
            <person name="Johnson A."/>
            <person name="Khan Z."/>
            <person name="Li Z."/>
            <person name="Liu W."/>
            <person name="Liu X."/>
            <person name="Perez L."/>
            <person name="Shen H."/>
            <person name="Wang Q."/>
            <person name="Watt J."/>
            <person name="Xi L."/>
            <person name="Xin Y."/>
            <person name="Zhou J."/>
            <person name="Deng J."/>
            <person name="Jiang H."/>
            <person name="Liu Y."/>
            <person name="Qu J."/>
            <person name="Song X.-Z."/>
            <person name="Zhang L."/>
            <person name="Villasana D."/>
            <person name="Johnson A."/>
            <person name="Liu J."/>
            <person name="Liyanage D."/>
            <person name="Lorensuhewa L."/>
            <person name="Robinson T."/>
            <person name="Song A."/>
            <person name="Song B.-B."/>
            <person name="Dinh H."/>
            <person name="Thornton R."/>
            <person name="Coyle M."/>
            <person name="Francisco L."/>
            <person name="Jackson L."/>
            <person name="Javaid M."/>
            <person name="Korchina V."/>
            <person name="Kovar C."/>
            <person name="Mata R."/>
            <person name="Mathew T."/>
            <person name="Ngo R."/>
            <person name="Nguyen L."/>
            <person name="Nguyen N."/>
            <person name="Okwuonu G."/>
            <person name="Ongeri F."/>
            <person name="Pham C."/>
            <person name="Simmons D."/>
            <person name="Wilczek-Boney K."/>
            <person name="Hale W."/>
            <person name="Jakkamsetti A."/>
            <person name="Pham P."/>
            <person name="Ruth R."/>
            <person name="San Lucas F."/>
            <person name="Warren J."/>
            <person name="Zhang J."/>
            <person name="Zhao Z."/>
            <person name="Zhou C."/>
            <person name="Zhu D."/>
            <person name="Lee S."/>
            <person name="Bess C."/>
            <person name="Blankenburg K."/>
            <person name="Forbes L."/>
            <person name="Fu Q."/>
            <person name="Gubbala S."/>
            <person name="Hirani K."/>
            <person name="Jayaseelan J.C."/>
            <person name="Lara F."/>
            <person name="Munidasa M."/>
            <person name="Palculict T."/>
            <person name="Patil S."/>
            <person name="Pu L.-L."/>
            <person name="Saada N."/>
            <person name="Tang L."/>
            <person name="Weissenberger G."/>
            <person name="Zhu Y."/>
            <person name="Hemphill L."/>
            <person name="Shang Y."/>
            <person name="Youmans B."/>
            <person name="Ayvaz T."/>
            <person name="Ross M."/>
            <person name="Santibanez J."/>
            <person name="Aqrawi P."/>
            <person name="Gross S."/>
            <person name="Joshi V."/>
            <person name="Fowler G."/>
            <person name="Nazareth L."/>
            <person name="Reid J."/>
            <person name="Worley K."/>
            <person name="Petrosino J."/>
            <person name="Highlander S."/>
            <person name="Gibbs R."/>
        </authorList>
    </citation>
    <scope>NUCLEOTIDE SEQUENCE [LARGE SCALE GENOMIC DNA]</scope>
    <source>
        <strain evidence="2">ATCC 33861</strain>
    </source>
</reference>
<gene>
    <name evidence="2" type="ORF">HMPREF0766_13842</name>
</gene>
<keyword evidence="3" id="KW-1185">Reference proteome</keyword>
<sequence>MNIDFITINEIRIAELQSDTIEINNAQDALELIMNCKYQDADSVIITAAHVHPDFFDLKTGIAGDILQKFSTYSGRMAIVGDFSIYSSNSLRDFIYESNKTGRINFVKTKEEAISALSRS</sequence>
<dbReference type="RefSeq" id="WP_002995411.1">
    <property type="nucleotide sequence ID" value="NZ_GL379770.1"/>
</dbReference>
<dbReference type="EMBL" id="ACHA02000012">
    <property type="protein sequence ID" value="EFK56639.1"/>
    <property type="molecule type" value="Genomic_DNA"/>
</dbReference>
<dbReference type="eggNOG" id="COG1695">
    <property type="taxonomic scope" value="Bacteria"/>
</dbReference>
<feature type="domain" description="DUF4180" evidence="1">
    <location>
        <begin position="9"/>
        <end position="117"/>
    </location>
</feature>
<evidence type="ECO:0000259" key="1">
    <source>
        <dbReference type="Pfam" id="PF13788"/>
    </source>
</evidence>
<protein>
    <recommendedName>
        <fullName evidence="1">DUF4180 domain-containing protein</fullName>
    </recommendedName>
</protein>
<dbReference type="HOGENOM" id="CLU_151995_1_0_10"/>
<organism evidence="2 3">
    <name type="scientific">Sphingobacterium spiritivorum ATCC 33861</name>
    <dbReference type="NCBI Taxonomy" id="525373"/>
    <lineage>
        <taxon>Bacteria</taxon>
        <taxon>Pseudomonadati</taxon>
        <taxon>Bacteroidota</taxon>
        <taxon>Sphingobacteriia</taxon>
        <taxon>Sphingobacteriales</taxon>
        <taxon>Sphingobacteriaceae</taxon>
        <taxon>Sphingobacterium</taxon>
    </lineage>
</organism>
<proteinExistence type="predicted"/>
<dbReference type="Pfam" id="PF13788">
    <property type="entry name" value="DUF4180"/>
    <property type="match status" value="1"/>
</dbReference>
<comment type="caution">
    <text evidence="2">The sequence shown here is derived from an EMBL/GenBank/DDBJ whole genome shotgun (WGS) entry which is preliminary data.</text>
</comment>
<dbReference type="Proteomes" id="UP000006258">
    <property type="component" value="Unassembled WGS sequence"/>
</dbReference>
<accession>D7VS88</accession>
<dbReference type="OrthoDB" id="8595425at2"/>
<name>D7VS88_SPHSI</name>
<dbReference type="AlphaFoldDB" id="D7VS88"/>
<evidence type="ECO:0000313" key="3">
    <source>
        <dbReference type="Proteomes" id="UP000006258"/>
    </source>
</evidence>
<evidence type="ECO:0000313" key="2">
    <source>
        <dbReference type="EMBL" id="EFK56639.1"/>
    </source>
</evidence>